<evidence type="ECO:0000313" key="1">
    <source>
        <dbReference type="EMBL" id="GLC24800.1"/>
    </source>
</evidence>
<dbReference type="AlphaFoldDB" id="A0AA37Q1D0"/>
<dbReference type="Proteomes" id="UP001161325">
    <property type="component" value="Unassembled WGS sequence"/>
</dbReference>
<protein>
    <submittedName>
        <fullName evidence="1">Uncharacterized protein</fullName>
    </submittedName>
</protein>
<dbReference type="InterPro" id="IPR046525">
    <property type="entry name" value="DUF6702"/>
</dbReference>
<proteinExistence type="predicted"/>
<evidence type="ECO:0000313" key="2">
    <source>
        <dbReference type="Proteomes" id="UP001161325"/>
    </source>
</evidence>
<keyword evidence="2" id="KW-1185">Reference proteome</keyword>
<accession>A0AA37Q1D0</accession>
<name>A0AA37Q1D0_9BACT</name>
<reference evidence="1" key="1">
    <citation type="submission" date="2022-08" db="EMBL/GenBank/DDBJ databases">
        <title>Draft genome sequencing of Roseisolibacter agri AW1220.</title>
        <authorList>
            <person name="Tobiishi Y."/>
            <person name="Tonouchi A."/>
        </authorList>
    </citation>
    <scope>NUCLEOTIDE SEQUENCE</scope>
    <source>
        <strain evidence="1">AW1220</strain>
    </source>
</reference>
<gene>
    <name evidence="1" type="ORF">rosag_13130</name>
</gene>
<dbReference type="EMBL" id="BRXS01000002">
    <property type="protein sequence ID" value="GLC24800.1"/>
    <property type="molecule type" value="Genomic_DNA"/>
</dbReference>
<sequence length="141" mass="15610">MRLVVEGRTVAAQVRLFHDDLQDAVRAHARAPQLVLSSAAGDSAFARYFAQGVGVTADGVRLVPRLLQARDERDAGGIPMRVYTVELTAARPVRRLALRDALLFEHFRDQQNLAVVVRMPSERRTSLFFAAGDTKEQAVPE</sequence>
<organism evidence="1 2">
    <name type="scientific">Roseisolibacter agri</name>
    <dbReference type="NCBI Taxonomy" id="2014610"/>
    <lineage>
        <taxon>Bacteria</taxon>
        <taxon>Pseudomonadati</taxon>
        <taxon>Gemmatimonadota</taxon>
        <taxon>Gemmatimonadia</taxon>
        <taxon>Gemmatimonadales</taxon>
        <taxon>Gemmatimonadaceae</taxon>
        <taxon>Roseisolibacter</taxon>
    </lineage>
</organism>
<dbReference type="Pfam" id="PF20420">
    <property type="entry name" value="DUF6702"/>
    <property type="match status" value="1"/>
</dbReference>
<comment type="caution">
    <text evidence="1">The sequence shown here is derived from an EMBL/GenBank/DDBJ whole genome shotgun (WGS) entry which is preliminary data.</text>
</comment>